<evidence type="ECO:0000256" key="20">
    <source>
        <dbReference type="HAMAP-Rule" id="MF_00109"/>
    </source>
</evidence>
<dbReference type="KEGG" id="cpre:Csp1_13420"/>
<evidence type="ECO:0000256" key="19">
    <source>
        <dbReference type="ARBA" id="ARBA00048567"/>
    </source>
</evidence>
<dbReference type="PANTHER" id="PTHR43622:SF7">
    <property type="entry name" value="3-DEHYDROQUINATE SYNTHASE, CHLOROPLASTIC"/>
    <property type="match status" value="1"/>
</dbReference>
<evidence type="ECO:0000313" key="25">
    <source>
        <dbReference type="EMBL" id="AWT26134.1"/>
    </source>
</evidence>
<dbReference type="GO" id="GO:0009423">
    <property type="term" value="P:chorismate biosynthetic process"/>
    <property type="evidence" value="ECO:0007669"/>
    <property type="project" value="UniProtKB-UniRule"/>
</dbReference>
<dbReference type="Gene3D" id="3.40.50.1970">
    <property type="match status" value="1"/>
</dbReference>
<name>A0A2Z3YU60_9CORY</name>
<dbReference type="FunFam" id="3.40.50.1970:FF:000007">
    <property type="entry name" value="Pentafunctional AROM polypeptide"/>
    <property type="match status" value="1"/>
</dbReference>
<comment type="function">
    <text evidence="21">Catalyzes the conversion of 3-deoxy-D-arabino-heptulosonate 7-phosphate (DAHP) to dehydroquinate (DHQ).</text>
</comment>
<evidence type="ECO:0000256" key="14">
    <source>
        <dbReference type="ARBA" id="ARBA00023027"/>
    </source>
</evidence>
<sequence length="588" mass="62580">MTTRQEGTPRPHPRVVLVGLPGAGKSTIGRRLAHALHCGVVDTDVLIEEAQGAPCGDVFSALGEPAFRELEETLVRQALDTDGIVSLGGGAVISPKTRALLDDHLVIHLRVSPEEGVRRTSVDDSRPVLAGADPVARYRQLQEERDPFYNEVSDLTVSSEGRDPRQTVAEILYFLEALEEPASPHGRGSRDDRDDRDGRDGTAAAGESTVTGLGAATEADPDAAGTAFHRIRVATGSPYDVTVGRDLTGCVARAVPEAGRAVILHQPPLSGLAQRVAEGFRSRGVEVTLHETPDAEDAKTVAGAAECWDVCASAGLTRQDVVVGVGGGATTDLAGFIAATWMRGIRVVHYPTTLLAMVDAAVGGKTGINTAAGKNLVGAFHEPRAVFVDLDVLDSLPAAEISAGSAEIIKAGFIRDPGILDIYEADPEAALDPRGALPELIRRAVTVKADVVGKDLRESSLREILNYGHTYGHAVEQHEHYRWRHGRAVAVGMVFEAELAHAVGLLGSDAVARHRRILTSAGLPTSYDGASLGELLEVMGRDKKNRDGHLRIVVLSDREGLPYTPVRLESPEMSALRAAYDATTKEHR</sequence>
<dbReference type="CDD" id="cd08195">
    <property type="entry name" value="DHQS"/>
    <property type="match status" value="1"/>
</dbReference>
<gene>
    <name evidence="21 25" type="primary">aroB</name>
    <name evidence="20" type="synonym">aroK</name>
    <name evidence="25" type="ORF">Csp1_13420</name>
</gene>
<dbReference type="OrthoDB" id="9806583at2"/>
<evidence type="ECO:0000256" key="13">
    <source>
        <dbReference type="ARBA" id="ARBA00022840"/>
    </source>
</evidence>
<proteinExistence type="inferred from homology"/>
<comment type="cofactor">
    <cofactor evidence="3">
        <name>Zn(2+)</name>
        <dbReference type="ChEBI" id="CHEBI:29105"/>
    </cofactor>
</comment>
<comment type="caution">
    <text evidence="21">Lacks conserved residue(s) required for the propagation of feature annotation.</text>
</comment>
<dbReference type="GO" id="GO:0009073">
    <property type="term" value="P:aromatic amino acid family biosynthetic process"/>
    <property type="evidence" value="ECO:0007669"/>
    <property type="project" value="UniProtKB-KW"/>
</dbReference>
<evidence type="ECO:0000256" key="22">
    <source>
        <dbReference type="SAM" id="MobiDB-lite"/>
    </source>
</evidence>
<dbReference type="GO" id="GO:0000287">
    <property type="term" value="F:magnesium ion binding"/>
    <property type="evidence" value="ECO:0007669"/>
    <property type="project" value="UniProtKB-UniRule"/>
</dbReference>
<dbReference type="EMBL" id="CP024988">
    <property type="protein sequence ID" value="AWT26134.1"/>
    <property type="molecule type" value="Genomic_DNA"/>
</dbReference>
<evidence type="ECO:0000256" key="15">
    <source>
        <dbReference type="ARBA" id="ARBA00023141"/>
    </source>
</evidence>
<dbReference type="InterPro" id="IPR031322">
    <property type="entry name" value="Shikimate/glucono_kinase"/>
</dbReference>
<keyword evidence="16 21" id="KW-0456">Lyase</keyword>
<keyword evidence="11 20" id="KW-0418">Kinase</keyword>
<dbReference type="Pfam" id="PF01202">
    <property type="entry name" value="SKI"/>
    <property type="match status" value="1"/>
</dbReference>
<dbReference type="InterPro" id="IPR016037">
    <property type="entry name" value="DHQ_synth_AroB"/>
</dbReference>
<keyword evidence="10 21" id="KW-0547">Nucleotide-binding</keyword>
<dbReference type="RefSeq" id="WP_110481392.1">
    <property type="nucleotide sequence ID" value="NZ_CP024988.1"/>
</dbReference>
<evidence type="ECO:0000313" key="26">
    <source>
        <dbReference type="Proteomes" id="UP000247696"/>
    </source>
</evidence>
<evidence type="ECO:0000256" key="2">
    <source>
        <dbReference type="ARBA" id="ARBA00001911"/>
    </source>
</evidence>
<feature type="binding site" evidence="21">
    <location>
        <position position="374"/>
    </location>
    <ligand>
        <name>NAD(+)</name>
        <dbReference type="ChEBI" id="CHEBI:57540"/>
    </ligand>
</feature>
<dbReference type="AlphaFoldDB" id="A0A2Z3YU60"/>
<evidence type="ECO:0000256" key="11">
    <source>
        <dbReference type="ARBA" id="ARBA00022777"/>
    </source>
</evidence>
<protein>
    <recommendedName>
        <fullName evidence="20 21">Multifunctional fusion protein</fullName>
    </recommendedName>
    <domain>
        <recommendedName>
            <fullName evidence="20">Shikimate kinase</fullName>
            <shortName evidence="20">SK</shortName>
            <ecNumber evidence="20">2.7.1.71</ecNumber>
        </recommendedName>
    </domain>
    <domain>
        <recommendedName>
            <fullName evidence="21">3-dehydroquinate synthase</fullName>
            <shortName evidence="21">DHQS</shortName>
            <ecNumber evidence="21">4.2.3.4</ecNumber>
        </recommendedName>
    </domain>
</protein>
<feature type="binding site" evidence="21">
    <location>
        <position position="407"/>
    </location>
    <ligand>
        <name>Zn(2+)</name>
        <dbReference type="ChEBI" id="CHEBI:29105"/>
    </ligand>
</feature>
<feature type="binding site" evidence="20">
    <location>
        <position position="126"/>
    </location>
    <ligand>
        <name>ATP</name>
        <dbReference type="ChEBI" id="CHEBI:30616"/>
    </ligand>
</feature>
<evidence type="ECO:0000256" key="12">
    <source>
        <dbReference type="ARBA" id="ARBA00022833"/>
    </source>
</evidence>
<dbReference type="SUPFAM" id="SSF56796">
    <property type="entry name" value="Dehydroquinate synthase-like"/>
    <property type="match status" value="1"/>
</dbReference>
<evidence type="ECO:0000256" key="17">
    <source>
        <dbReference type="ARBA" id="ARBA00023268"/>
    </source>
</evidence>
<feature type="binding site" evidence="21">
    <location>
        <begin position="352"/>
        <end position="353"/>
    </location>
    <ligand>
        <name>NAD(+)</name>
        <dbReference type="ChEBI" id="CHEBI:57540"/>
    </ligand>
</feature>
<dbReference type="InterPro" id="IPR050071">
    <property type="entry name" value="Dehydroquinate_synthase"/>
</dbReference>
<comment type="cofactor">
    <cofactor evidence="2 21">
        <name>NAD(+)</name>
        <dbReference type="ChEBI" id="CHEBI:57540"/>
    </cofactor>
</comment>
<evidence type="ECO:0000256" key="4">
    <source>
        <dbReference type="ARBA" id="ARBA00004661"/>
    </source>
</evidence>
<comment type="catalytic activity">
    <reaction evidence="19 20">
        <text>shikimate + ATP = 3-phosphoshikimate + ADP + H(+)</text>
        <dbReference type="Rhea" id="RHEA:13121"/>
        <dbReference type="ChEBI" id="CHEBI:15378"/>
        <dbReference type="ChEBI" id="CHEBI:30616"/>
        <dbReference type="ChEBI" id="CHEBI:36208"/>
        <dbReference type="ChEBI" id="CHEBI:145989"/>
        <dbReference type="ChEBI" id="CHEBI:456216"/>
        <dbReference type="EC" id="2.7.1.71"/>
    </reaction>
</comment>
<keyword evidence="12 21" id="KW-0862">Zinc</keyword>
<evidence type="ECO:0000259" key="24">
    <source>
        <dbReference type="Pfam" id="PF24621"/>
    </source>
</evidence>
<comment type="similarity">
    <text evidence="21">Belongs to the sugar phosphate cyclases superfamily. Dehydroquinate synthase family.</text>
</comment>
<feature type="binding site" evidence="20">
    <location>
        <position position="26"/>
    </location>
    <ligand>
        <name>Mg(2+)</name>
        <dbReference type="ChEBI" id="CHEBI:18420"/>
    </ligand>
</feature>
<feature type="region of interest" description="Disordered" evidence="22">
    <location>
        <begin position="182"/>
        <end position="217"/>
    </location>
</feature>
<feature type="binding site" evidence="20">
    <location>
        <position position="44"/>
    </location>
    <ligand>
        <name>substrate</name>
    </ligand>
</feature>
<dbReference type="GO" id="GO:0003856">
    <property type="term" value="F:3-dehydroquinate synthase activity"/>
    <property type="evidence" value="ECO:0007669"/>
    <property type="project" value="UniProtKB-UniRule"/>
</dbReference>
<evidence type="ECO:0000256" key="18">
    <source>
        <dbReference type="ARBA" id="ARBA00023285"/>
    </source>
</evidence>
<keyword evidence="20" id="KW-0460">Magnesium</keyword>
<dbReference type="NCBIfam" id="TIGR01357">
    <property type="entry name" value="aroB"/>
    <property type="match status" value="1"/>
</dbReference>
<feature type="binding site" evidence="20">
    <location>
        <position position="162"/>
    </location>
    <ligand>
        <name>ATP</name>
        <dbReference type="ChEBI" id="CHEBI:30616"/>
    </ligand>
</feature>
<evidence type="ECO:0000256" key="16">
    <source>
        <dbReference type="ARBA" id="ARBA00023239"/>
    </source>
</evidence>
<feature type="binding site" evidence="21">
    <location>
        <begin position="294"/>
        <end position="299"/>
    </location>
    <ligand>
        <name>NAD(+)</name>
        <dbReference type="ChEBI" id="CHEBI:57540"/>
    </ligand>
</feature>
<comment type="pathway">
    <text evidence="5 20">Metabolic intermediate biosynthesis; chorismate biosynthesis; chorismate from D-erythrose 4-phosphate and phosphoenolpyruvate: step 5/7.</text>
</comment>
<dbReference type="UniPathway" id="UPA00053">
    <property type="reaction ID" value="UER00085"/>
</dbReference>
<dbReference type="HAMAP" id="MF_00110">
    <property type="entry name" value="DHQ_synthase"/>
    <property type="match status" value="1"/>
</dbReference>
<evidence type="ECO:0000256" key="10">
    <source>
        <dbReference type="ARBA" id="ARBA00022741"/>
    </source>
</evidence>
<dbReference type="InterPro" id="IPR056179">
    <property type="entry name" value="DHQS_C"/>
</dbReference>
<dbReference type="Pfam" id="PF24621">
    <property type="entry name" value="DHQS_C"/>
    <property type="match status" value="1"/>
</dbReference>
<dbReference type="CDD" id="cd00464">
    <property type="entry name" value="SK"/>
    <property type="match status" value="1"/>
</dbReference>
<feature type="binding site" evidence="21">
    <location>
        <begin position="328"/>
        <end position="332"/>
    </location>
    <ligand>
        <name>NAD(+)</name>
        <dbReference type="ChEBI" id="CHEBI:57540"/>
    </ligand>
</feature>
<evidence type="ECO:0000256" key="3">
    <source>
        <dbReference type="ARBA" id="ARBA00001947"/>
    </source>
</evidence>
<feature type="binding site" evidence="20">
    <location>
        <position position="68"/>
    </location>
    <ligand>
        <name>substrate</name>
    </ligand>
</feature>
<dbReference type="InterPro" id="IPR023000">
    <property type="entry name" value="Shikimate_kinase_CS"/>
</dbReference>
<feature type="binding site" evidence="20">
    <location>
        <position position="145"/>
    </location>
    <ligand>
        <name>substrate</name>
    </ligand>
</feature>
<dbReference type="STRING" id="1737425.GCA_900049755_02443"/>
<keyword evidence="8 20" id="KW-0808">Transferase</keyword>
<keyword evidence="6 21" id="KW-0963">Cytoplasm</keyword>
<keyword evidence="7 21" id="KW-0028">Amino-acid biosynthesis</keyword>
<dbReference type="Gene3D" id="3.40.50.300">
    <property type="entry name" value="P-loop containing nucleotide triphosphate hydrolases"/>
    <property type="match status" value="1"/>
</dbReference>
<evidence type="ECO:0000256" key="1">
    <source>
        <dbReference type="ARBA" id="ARBA00001393"/>
    </source>
</evidence>
<dbReference type="SUPFAM" id="SSF52540">
    <property type="entry name" value="P-loop containing nucleoside triphosphate hydrolases"/>
    <property type="match status" value="1"/>
</dbReference>
<keyword evidence="18 21" id="KW-0170">Cobalt</keyword>
<feature type="binding site" evidence="21">
    <location>
        <position position="485"/>
    </location>
    <ligand>
        <name>Zn(2+)</name>
        <dbReference type="ChEBI" id="CHEBI:29105"/>
    </ligand>
</feature>
<feature type="binding site" evidence="20">
    <location>
        <position position="89"/>
    </location>
    <ligand>
        <name>substrate</name>
    </ligand>
</feature>
<evidence type="ECO:0000256" key="8">
    <source>
        <dbReference type="ARBA" id="ARBA00022679"/>
    </source>
</evidence>
<dbReference type="EC" id="2.7.1.71" evidence="20"/>
<keyword evidence="14 21" id="KW-0520">NAD</keyword>
<keyword evidence="15 21" id="KW-0057">Aromatic amino acid biosynthesis</keyword>
<dbReference type="PROSITE" id="PS01128">
    <property type="entry name" value="SHIKIMATE_KINASE"/>
    <property type="match status" value="1"/>
</dbReference>
<organism evidence="25 26">
    <name type="scientific">Corynebacterium provencense</name>
    <dbReference type="NCBI Taxonomy" id="1737425"/>
    <lineage>
        <taxon>Bacteria</taxon>
        <taxon>Bacillati</taxon>
        <taxon>Actinomycetota</taxon>
        <taxon>Actinomycetes</taxon>
        <taxon>Mycobacteriales</taxon>
        <taxon>Corynebacteriaceae</taxon>
        <taxon>Corynebacterium</taxon>
    </lineage>
</organism>
<evidence type="ECO:0000256" key="5">
    <source>
        <dbReference type="ARBA" id="ARBA00004842"/>
    </source>
</evidence>
<comment type="function">
    <text evidence="20">Catalyzes the specific phosphorylation of the 3-hydroxyl group of shikimic acid using ATP as a cosubstrate.</text>
</comment>
<reference evidence="26" key="1">
    <citation type="submission" date="2017-11" db="EMBL/GenBank/DDBJ databases">
        <title>Otitis media/interna in a cat caused by the recently described species Corynebacterium provencense.</title>
        <authorList>
            <person name="Kittl S."/>
            <person name="Brodard I."/>
            <person name="Rychener L."/>
            <person name="Jores J."/>
            <person name="Roosje P."/>
            <person name="Gobeli Brawand S."/>
        </authorList>
    </citation>
    <scope>NUCLEOTIDE SEQUENCE [LARGE SCALE GENOMIC DNA]</scope>
    <source>
        <strain evidence="26">17KM38</strain>
    </source>
</reference>
<dbReference type="InterPro" id="IPR030960">
    <property type="entry name" value="DHQS/DOIS_N"/>
</dbReference>
<comment type="pathway">
    <text evidence="4 21">Metabolic intermediate biosynthesis; chorismate biosynthesis; chorismate from D-erythrose 4-phosphate and phosphoenolpyruvate: step 2/7.</text>
</comment>
<dbReference type="Gene3D" id="1.20.1090.10">
    <property type="entry name" value="Dehydroquinate synthase-like - alpha domain"/>
    <property type="match status" value="1"/>
</dbReference>
<dbReference type="InterPro" id="IPR000623">
    <property type="entry name" value="Shikimate_kinase/TSH1"/>
</dbReference>
<feature type="compositionally biased region" description="Basic and acidic residues" evidence="22">
    <location>
        <begin position="188"/>
        <end position="200"/>
    </location>
</feature>
<comment type="cofactor">
    <cofactor evidence="20">
        <name>Mg(2+)</name>
        <dbReference type="ChEBI" id="CHEBI:18420"/>
    </cofactor>
    <text evidence="20">Binds 1 Mg(2+) ion per subunit.</text>
</comment>
<dbReference type="EC" id="4.2.3.4" evidence="21"/>
<evidence type="ECO:0000256" key="21">
    <source>
        <dbReference type="HAMAP-Rule" id="MF_00110"/>
    </source>
</evidence>
<keyword evidence="26" id="KW-1185">Reference proteome</keyword>
<keyword evidence="17" id="KW-0511">Multifunctional enzyme</keyword>
<dbReference type="GO" id="GO:0005524">
    <property type="term" value="F:ATP binding"/>
    <property type="evidence" value="ECO:0007669"/>
    <property type="project" value="UniProtKB-UniRule"/>
</dbReference>
<evidence type="ECO:0000256" key="6">
    <source>
        <dbReference type="ARBA" id="ARBA00022490"/>
    </source>
</evidence>
<comment type="cofactor">
    <cofactor evidence="21">
        <name>Co(2+)</name>
        <dbReference type="ChEBI" id="CHEBI:48828"/>
    </cofactor>
    <cofactor evidence="21">
        <name>Zn(2+)</name>
        <dbReference type="ChEBI" id="CHEBI:29105"/>
    </cofactor>
    <text evidence="21">Binds 1 divalent metal cation per subunit. Can use either Co(2+) or Zn(2+).</text>
</comment>
<keyword evidence="9 21" id="KW-0479">Metal-binding</keyword>
<keyword evidence="13 20" id="KW-0067">ATP-binding</keyword>
<dbReference type="InterPro" id="IPR027417">
    <property type="entry name" value="P-loop_NTPase"/>
</dbReference>
<dbReference type="PRINTS" id="PR01100">
    <property type="entry name" value="SHIKIMTKNASE"/>
</dbReference>
<feature type="binding site" evidence="21">
    <location>
        <position position="469"/>
    </location>
    <ligand>
        <name>Zn(2+)</name>
        <dbReference type="ChEBI" id="CHEBI:29105"/>
    </ligand>
</feature>
<evidence type="ECO:0000256" key="9">
    <source>
        <dbReference type="ARBA" id="ARBA00022723"/>
    </source>
</evidence>
<comment type="similarity">
    <text evidence="20">Belongs to the shikimate kinase family.</text>
</comment>
<feature type="binding site" evidence="20">
    <location>
        <begin position="22"/>
        <end position="27"/>
    </location>
    <ligand>
        <name>ATP</name>
        <dbReference type="ChEBI" id="CHEBI:30616"/>
    </ligand>
</feature>
<evidence type="ECO:0000259" key="23">
    <source>
        <dbReference type="Pfam" id="PF01761"/>
    </source>
</evidence>
<dbReference type="PANTHER" id="PTHR43622">
    <property type="entry name" value="3-DEHYDROQUINATE SYNTHASE"/>
    <property type="match status" value="1"/>
</dbReference>
<comment type="subunit">
    <text evidence="20">Monomer.</text>
</comment>
<dbReference type="GO" id="GO:0005737">
    <property type="term" value="C:cytoplasm"/>
    <property type="evidence" value="ECO:0007669"/>
    <property type="project" value="UniProtKB-SubCell"/>
</dbReference>
<feature type="domain" description="3-dehydroquinate synthase N-terminal" evidence="23">
    <location>
        <begin position="292"/>
        <end position="402"/>
    </location>
</feature>
<dbReference type="GO" id="GO:0008652">
    <property type="term" value="P:amino acid biosynthetic process"/>
    <property type="evidence" value="ECO:0007669"/>
    <property type="project" value="UniProtKB-KW"/>
</dbReference>
<dbReference type="HAMAP" id="MF_00109">
    <property type="entry name" value="Shikimate_kinase"/>
    <property type="match status" value="1"/>
</dbReference>
<feature type="domain" description="3-dehydroquinate synthase C-terminal" evidence="24">
    <location>
        <begin position="404"/>
        <end position="545"/>
    </location>
</feature>
<dbReference type="Proteomes" id="UP000247696">
    <property type="component" value="Chromosome"/>
</dbReference>
<comment type="catalytic activity">
    <reaction evidence="1 21">
        <text>7-phospho-2-dehydro-3-deoxy-D-arabino-heptonate = 3-dehydroquinate + phosphate</text>
        <dbReference type="Rhea" id="RHEA:21968"/>
        <dbReference type="ChEBI" id="CHEBI:32364"/>
        <dbReference type="ChEBI" id="CHEBI:43474"/>
        <dbReference type="ChEBI" id="CHEBI:58394"/>
        <dbReference type="EC" id="4.2.3.4"/>
    </reaction>
</comment>
<dbReference type="Pfam" id="PF01761">
    <property type="entry name" value="DHQ_synthase"/>
    <property type="match status" value="1"/>
</dbReference>
<evidence type="ECO:0000256" key="7">
    <source>
        <dbReference type="ARBA" id="ARBA00022605"/>
    </source>
</evidence>
<accession>A0A2Z3YU60</accession>
<feature type="binding site" evidence="21">
    <location>
        <position position="365"/>
    </location>
    <ligand>
        <name>NAD(+)</name>
        <dbReference type="ChEBI" id="CHEBI:57540"/>
    </ligand>
</feature>
<dbReference type="GO" id="GO:0004765">
    <property type="term" value="F:shikimate kinase activity"/>
    <property type="evidence" value="ECO:0007669"/>
    <property type="project" value="UniProtKB-UniRule"/>
</dbReference>
<comment type="subcellular location">
    <subcellularLocation>
        <location evidence="21">Cytoplasm</location>
    </subcellularLocation>
</comment>